<comment type="caution">
    <text evidence="7">The sequence shown here is derived from an EMBL/GenBank/DDBJ whole genome shotgun (WGS) entry which is preliminary data.</text>
</comment>
<evidence type="ECO:0000259" key="6">
    <source>
        <dbReference type="Pfam" id="PF00155"/>
    </source>
</evidence>
<evidence type="ECO:0000313" key="8">
    <source>
        <dbReference type="Proteomes" id="UP000239239"/>
    </source>
</evidence>
<dbReference type="InterPro" id="IPR050596">
    <property type="entry name" value="AspAT/PAT-like"/>
</dbReference>
<keyword evidence="4 7" id="KW-0808">Transferase</keyword>
<gene>
    <name evidence="7" type="ORF">C3928_09930</name>
</gene>
<dbReference type="CDD" id="cd00609">
    <property type="entry name" value="AAT_like"/>
    <property type="match status" value="1"/>
</dbReference>
<evidence type="ECO:0000256" key="4">
    <source>
        <dbReference type="ARBA" id="ARBA00022679"/>
    </source>
</evidence>
<feature type="domain" description="Aminotransferase class I/classII large" evidence="6">
    <location>
        <begin position="61"/>
        <end position="264"/>
    </location>
</feature>
<dbReference type="GO" id="GO:0030170">
    <property type="term" value="F:pyridoxal phosphate binding"/>
    <property type="evidence" value="ECO:0007669"/>
    <property type="project" value="InterPro"/>
</dbReference>
<dbReference type="GO" id="GO:0008483">
    <property type="term" value="F:transaminase activity"/>
    <property type="evidence" value="ECO:0007669"/>
    <property type="project" value="UniProtKB-KW"/>
</dbReference>
<dbReference type="Proteomes" id="UP000239239">
    <property type="component" value="Unassembled WGS sequence"/>
</dbReference>
<dbReference type="EMBL" id="PQWY01000015">
    <property type="protein sequence ID" value="PPK29948.1"/>
    <property type="molecule type" value="Genomic_DNA"/>
</dbReference>
<dbReference type="InterPro" id="IPR015421">
    <property type="entry name" value="PyrdxlP-dep_Trfase_major"/>
</dbReference>
<accession>A0A2S6EXN7</accession>
<evidence type="ECO:0000256" key="1">
    <source>
        <dbReference type="ARBA" id="ARBA00001933"/>
    </source>
</evidence>
<keyword evidence="3 7" id="KW-0032">Aminotransferase</keyword>
<protein>
    <submittedName>
        <fullName evidence="7">Pyridoxal phosphate-dependent aminotransferase</fullName>
    </submittedName>
</protein>
<comment type="similarity">
    <text evidence="2">Belongs to the class-I pyridoxal-phosphate-dependent aminotransferase family.</text>
</comment>
<comment type="cofactor">
    <cofactor evidence="1">
        <name>pyridoxal 5'-phosphate</name>
        <dbReference type="ChEBI" id="CHEBI:597326"/>
    </cofactor>
</comment>
<reference evidence="7 8" key="1">
    <citation type="submission" date="2018-02" db="EMBL/GenBank/DDBJ databases">
        <title>Draft genome sequences of four Legionella pneumophila clinical strains isolated in Ontario.</title>
        <authorList>
            <person name="Fortuna A."/>
            <person name="Ramnarine R."/>
            <person name="Li A."/>
            <person name="Frantz C."/>
            <person name="Mallo G."/>
        </authorList>
    </citation>
    <scope>NUCLEOTIDE SEQUENCE [LARGE SCALE GENOMIC DNA]</scope>
    <source>
        <strain evidence="7 8">LG61</strain>
    </source>
</reference>
<dbReference type="Gene3D" id="3.40.640.10">
    <property type="entry name" value="Type I PLP-dependent aspartate aminotransferase-like (Major domain)"/>
    <property type="match status" value="1"/>
</dbReference>
<name>A0A2S6EXN7_LEGPN</name>
<organism evidence="7 8">
    <name type="scientific">Legionella pneumophila</name>
    <dbReference type="NCBI Taxonomy" id="446"/>
    <lineage>
        <taxon>Bacteria</taxon>
        <taxon>Pseudomonadati</taxon>
        <taxon>Pseudomonadota</taxon>
        <taxon>Gammaproteobacteria</taxon>
        <taxon>Legionellales</taxon>
        <taxon>Legionellaceae</taxon>
        <taxon>Legionella</taxon>
    </lineage>
</organism>
<evidence type="ECO:0000256" key="2">
    <source>
        <dbReference type="ARBA" id="ARBA00007441"/>
    </source>
</evidence>
<dbReference type="Pfam" id="PF00155">
    <property type="entry name" value="Aminotran_1_2"/>
    <property type="match status" value="1"/>
</dbReference>
<dbReference type="PANTHER" id="PTHR46383">
    <property type="entry name" value="ASPARTATE AMINOTRANSFERASE"/>
    <property type="match status" value="1"/>
</dbReference>
<evidence type="ECO:0000256" key="3">
    <source>
        <dbReference type="ARBA" id="ARBA00022576"/>
    </source>
</evidence>
<dbReference type="InterPro" id="IPR015422">
    <property type="entry name" value="PyrdxlP-dep_Trfase_small"/>
</dbReference>
<evidence type="ECO:0000256" key="5">
    <source>
        <dbReference type="ARBA" id="ARBA00022898"/>
    </source>
</evidence>
<proteinExistence type="inferred from homology"/>
<dbReference type="OrthoDB" id="9813612at2"/>
<keyword evidence="5" id="KW-0663">Pyridoxal phosphate</keyword>
<sequence length="424" mass="48352">MIEMERYMSVYPPTLFYENTRQALNTNIIHISSGSCLLPVPSSFTYFIDNHYIEKLSVLLSDYGESAGPILIRQNMANLENFRTNTNYYDESNVFITLGTTEAIDVSLLLLSRSYRRVFCFVPLYYSVGSCAQLYHLELNSLCALGKNGWEVDINQLDKLDAHSILYLNSPNAISGYHISGQTLKQIFSLVKEKGCVCIFDQIIRDLTWETDFTHPLTVAAEADILDQIFFFYGPSKDKSIPGARIGYLYCPQPFVKQVATMLNLRYWAPPLMVSDLTHLDSIFNCLQAGFLGYIGFEKDRDIDIISLYESYCRDLYSNINIIKTNMIKIGAKLAPYLSYSNQPSSGYSLFFKLSDIDGIDQAEFTKQLELKHGLRTTLGPMFGLTQKQWEENYGLWLRLNATLPDANLEEGLNKLLAVLERYL</sequence>
<dbReference type="AlphaFoldDB" id="A0A2S6EXN7"/>
<dbReference type="Gene3D" id="3.90.1150.10">
    <property type="entry name" value="Aspartate Aminotransferase, domain 1"/>
    <property type="match status" value="1"/>
</dbReference>
<dbReference type="InterPro" id="IPR004839">
    <property type="entry name" value="Aminotransferase_I/II_large"/>
</dbReference>
<dbReference type="SUPFAM" id="SSF53383">
    <property type="entry name" value="PLP-dependent transferases"/>
    <property type="match status" value="1"/>
</dbReference>
<dbReference type="GO" id="GO:0006520">
    <property type="term" value="P:amino acid metabolic process"/>
    <property type="evidence" value="ECO:0007669"/>
    <property type="project" value="InterPro"/>
</dbReference>
<evidence type="ECO:0000313" key="7">
    <source>
        <dbReference type="EMBL" id="PPK29948.1"/>
    </source>
</evidence>
<dbReference type="PANTHER" id="PTHR46383:SF1">
    <property type="entry name" value="ASPARTATE AMINOTRANSFERASE"/>
    <property type="match status" value="1"/>
</dbReference>
<dbReference type="InterPro" id="IPR015424">
    <property type="entry name" value="PyrdxlP-dep_Trfase"/>
</dbReference>